<reference evidence="5" key="1">
    <citation type="submission" date="2025-08" db="UniProtKB">
        <authorList>
            <consortium name="RefSeq"/>
        </authorList>
    </citation>
    <scope>IDENTIFICATION</scope>
    <source>
        <tissue evidence="5">Total insect</tissue>
    </source>
</reference>
<dbReference type="SUPFAM" id="SSF52833">
    <property type="entry name" value="Thioredoxin-like"/>
    <property type="match status" value="1"/>
</dbReference>
<sequence length="248" mass="27042">MGCMCAKSEPLSSASNGGLGIQNKVYDGPKPVLYYLSASPPCRSVLVTARQIGLDLDIRTVNILAGEHLAEDFVKLNPEHTIPTLDDGGFVLWESRAICTYLVTKYAARDDLYPKDEKKRAMVDRRLYFDATTLYGAIISLTKPIIMRVETQATEAKKKPVLDALQQLEKYLADSAWVAGDSLTVADTVIVASVASAQAIGVDLAQYPNIAGWFERCKTQLRGFQENAEGAAMYGQFVQSLLGAPAFP</sequence>
<dbReference type="PROSITE" id="PS50404">
    <property type="entry name" value="GST_NTER"/>
    <property type="match status" value="1"/>
</dbReference>
<evidence type="ECO:0000259" key="3">
    <source>
        <dbReference type="PROSITE" id="PS50405"/>
    </source>
</evidence>
<organism evidence="5">
    <name type="scientific">Thrips palmi</name>
    <name type="common">Melon thrips</name>
    <dbReference type="NCBI Taxonomy" id="161013"/>
    <lineage>
        <taxon>Eukaryota</taxon>
        <taxon>Metazoa</taxon>
        <taxon>Ecdysozoa</taxon>
        <taxon>Arthropoda</taxon>
        <taxon>Hexapoda</taxon>
        <taxon>Insecta</taxon>
        <taxon>Pterygota</taxon>
        <taxon>Neoptera</taxon>
        <taxon>Paraneoptera</taxon>
        <taxon>Thysanoptera</taxon>
        <taxon>Terebrantia</taxon>
        <taxon>Thripoidea</taxon>
        <taxon>Thripidae</taxon>
        <taxon>Thrips</taxon>
    </lineage>
</organism>
<dbReference type="Pfam" id="PF00043">
    <property type="entry name" value="GST_C"/>
    <property type="match status" value="1"/>
</dbReference>
<dbReference type="AlphaFoldDB" id="A0A6P8Z1T5"/>
<evidence type="ECO:0000256" key="1">
    <source>
        <dbReference type="ARBA" id="ARBA00011738"/>
    </source>
</evidence>
<dbReference type="KEGG" id="tpal:117646822"/>
<dbReference type="FunFam" id="1.20.1050.10:FF:000007">
    <property type="entry name" value="Glutathione S-transferase 1-1"/>
    <property type="match status" value="1"/>
</dbReference>
<dbReference type="CDD" id="cd03177">
    <property type="entry name" value="GST_C_Delta_Epsilon"/>
    <property type="match status" value="1"/>
</dbReference>
<dbReference type="SFLD" id="SFLDG00358">
    <property type="entry name" value="Main_(cytGST)"/>
    <property type="match status" value="1"/>
</dbReference>
<dbReference type="PROSITE" id="PS50405">
    <property type="entry name" value="GST_CTER"/>
    <property type="match status" value="1"/>
</dbReference>
<dbReference type="InterPro" id="IPR004046">
    <property type="entry name" value="GST_C"/>
</dbReference>
<proteinExistence type="predicted"/>
<dbReference type="InParanoid" id="A0A6P8Z1T5"/>
<evidence type="ECO:0000313" key="5">
    <source>
        <dbReference type="RefSeq" id="XP_034243950.1"/>
    </source>
</evidence>
<dbReference type="GeneID" id="117646822"/>
<dbReference type="Pfam" id="PF13417">
    <property type="entry name" value="GST_N_3"/>
    <property type="match status" value="1"/>
</dbReference>
<dbReference type="InterPro" id="IPR036282">
    <property type="entry name" value="Glutathione-S-Trfase_C_sf"/>
</dbReference>
<protein>
    <submittedName>
        <fullName evidence="5">Glutathione S-transferase 1-1-like</fullName>
    </submittedName>
</protein>
<name>A0A6P8Z1T5_THRPL</name>
<dbReference type="PANTHER" id="PTHR43969">
    <property type="entry name" value="GLUTATHIONE S TRANSFERASE D10, ISOFORM A-RELATED"/>
    <property type="match status" value="1"/>
</dbReference>
<evidence type="ECO:0000259" key="2">
    <source>
        <dbReference type="PROSITE" id="PS50404"/>
    </source>
</evidence>
<dbReference type="SFLD" id="SFLDG01153">
    <property type="entry name" value="Main.4:_Theta-like"/>
    <property type="match status" value="1"/>
</dbReference>
<dbReference type="Gene3D" id="1.20.1050.10">
    <property type="match status" value="1"/>
</dbReference>
<feature type="domain" description="GST C-terminal" evidence="3">
    <location>
        <begin position="116"/>
        <end position="237"/>
    </location>
</feature>
<dbReference type="SFLD" id="SFLDS00019">
    <property type="entry name" value="Glutathione_Transferase_(cytos"/>
    <property type="match status" value="1"/>
</dbReference>
<dbReference type="InterPro" id="IPR036249">
    <property type="entry name" value="Thioredoxin-like_sf"/>
</dbReference>
<dbReference type="InterPro" id="IPR004045">
    <property type="entry name" value="Glutathione_S-Trfase_N"/>
</dbReference>
<feature type="domain" description="GST N-terminal" evidence="2">
    <location>
        <begin position="29"/>
        <end position="110"/>
    </location>
</feature>
<keyword evidence="4" id="KW-1185">Reference proteome</keyword>
<dbReference type="Proteomes" id="UP000515158">
    <property type="component" value="Unplaced"/>
</dbReference>
<dbReference type="PANTHER" id="PTHR43969:SF9">
    <property type="entry name" value="GLUTATHIONE S TRANSFERASE D10, ISOFORM A-RELATED"/>
    <property type="match status" value="1"/>
</dbReference>
<dbReference type="InterPro" id="IPR040079">
    <property type="entry name" value="Glutathione_S-Trfase"/>
</dbReference>
<dbReference type="Gene3D" id="3.40.30.10">
    <property type="entry name" value="Glutaredoxin"/>
    <property type="match status" value="1"/>
</dbReference>
<evidence type="ECO:0000313" key="4">
    <source>
        <dbReference type="Proteomes" id="UP000515158"/>
    </source>
</evidence>
<dbReference type="InterPro" id="IPR010987">
    <property type="entry name" value="Glutathione-S-Trfase_C-like"/>
</dbReference>
<dbReference type="RefSeq" id="XP_034243950.1">
    <property type="nucleotide sequence ID" value="XM_034388059.1"/>
</dbReference>
<dbReference type="GO" id="GO:0006749">
    <property type="term" value="P:glutathione metabolic process"/>
    <property type="evidence" value="ECO:0007669"/>
    <property type="project" value="TreeGrafter"/>
</dbReference>
<dbReference type="SUPFAM" id="SSF47616">
    <property type="entry name" value="GST C-terminal domain-like"/>
    <property type="match status" value="1"/>
</dbReference>
<gene>
    <name evidence="5" type="primary">LOC117646822</name>
</gene>
<dbReference type="GO" id="GO:0004364">
    <property type="term" value="F:glutathione transferase activity"/>
    <property type="evidence" value="ECO:0007669"/>
    <property type="project" value="TreeGrafter"/>
</dbReference>
<dbReference type="CDD" id="cd03045">
    <property type="entry name" value="GST_N_Delta_Epsilon"/>
    <property type="match status" value="1"/>
</dbReference>
<comment type="subunit">
    <text evidence="1">Homodimer.</text>
</comment>
<dbReference type="FunFam" id="3.40.30.10:FF:000034">
    <property type="entry name" value="glutathione S-transferase 1"/>
    <property type="match status" value="1"/>
</dbReference>
<accession>A0A6P8Z1T5</accession>
<dbReference type="OrthoDB" id="2309723at2759"/>